<evidence type="ECO:0000256" key="6">
    <source>
        <dbReference type="HAMAP-Rule" id="MF_00074"/>
    </source>
</evidence>
<evidence type="ECO:0000256" key="4">
    <source>
        <dbReference type="ARBA" id="ARBA00022679"/>
    </source>
</evidence>
<evidence type="ECO:0000256" key="5">
    <source>
        <dbReference type="ARBA" id="ARBA00022691"/>
    </source>
</evidence>
<keyword evidence="1 6" id="KW-0963">Cytoplasm</keyword>
<dbReference type="EC" id="2.1.1.-" evidence="6"/>
<comment type="caution">
    <text evidence="6">Lacks conserved residue(s) required for the propagation of feature annotation.</text>
</comment>
<comment type="subcellular location">
    <subcellularLocation>
        <location evidence="6">Cytoplasm</location>
    </subcellularLocation>
</comment>
<evidence type="ECO:0000256" key="1">
    <source>
        <dbReference type="ARBA" id="ARBA00022490"/>
    </source>
</evidence>
<keyword evidence="2 6" id="KW-0698">rRNA processing</keyword>
<dbReference type="GO" id="GO:0005829">
    <property type="term" value="C:cytosol"/>
    <property type="evidence" value="ECO:0007669"/>
    <property type="project" value="TreeGrafter"/>
</dbReference>
<reference evidence="7 8" key="1">
    <citation type="submission" date="2016-10" db="EMBL/GenBank/DDBJ databases">
        <title>Arsenicibacter rosenii gen. nov., sp. nov., an efficient arsenic-methylating bacterium isolated from an arsenic-contaminated paddy soil.</title>
        <authorList>
            <person name="Huang K."/>
        </authorList>
    </citation>
    <scope>NUCLEOTIDE SEQUENCE [LARGE SCALE GENOMIC DNA]</scope>
    <source>
        <strain evidence="7 8">SM-1</strain>
    </source>
</reference>
<dbReference type="SUPFAM" id="SSF53335">
    <property type="entry name" value="S-adenosyl-L-methionine-dependent methyltransferases"/>
    <property type="match status" value="1"/>
</dbReference>
<keyword evidence="8" id="KW-1185">Reference proteome</keyword>
<dbReference type="GO" id="GO:0070043">
    <property type="term" value="F:rRNA (guanine-N7-)-methyltransferase activity"/>
    <property type="evidence" value="ECO:0007669"/>
    <property type="project" value="UniProtKB-UniRule"/>
</dbReference>
<feature type="binding site" evidence="6">
    <location>
        <position position="78"/>
    </location>
    <ligand>
        <name>S-adenosyl-L-methionine</name>
        <dbReference type="ChEBI" id="CHEBI:59789"/>
    </ligand>
</feature>
<dbReference type="PIRSF" id="PIRSF003078">
    <property type="entry name" value="GidB"/>
    <property type="match status" value="1"/>
</dbReference>
<evidence type="ECO:0000256" key="2">
    <source>
        <dbReference type="ARBA" id="ARBA00022552"/>
    </source>
</evidence>
<name>A0A1S2VCH7_9BACT</name>
<keyword evidence="4 6" id="KW-0808">Transferase</keyword>
<evidence type="ECO:0000313" key="8">
    <source>
        <dbReference type="Proteomes" id="UP000181790"/>
    </source>
</evidence>
<proteinExistence type="inferred from homology"/>
<evidence type="ECO:0000313" key="7">
    <source>
        <dbReference type="EMBL" id="OIN56392.1"/>
    </source>
</evidence>
<feature type="binding site" evidence="6">
    <location>
        <begin position="124"/>
        <end position="125"/>
    </location>
    <ligand>
        <name>S-adenosyl-L-methionine</name>
        <dbReference type="ChEBI" id="CHEBI:59789"/>
    </ligand>
</feature>
<keyword evidence="3 6" id="KW-0489">Methyltransferase</keyword>
<dbReference type="PANTHER" id="PTHR31760:SF0">
    <property type="entry name" value="S-ADENOSYL-L-METHIONINE-DEPENDENT METHYLTRANSFERASES SUPERFAMILY PROTEIN"/>
    <property type="match status" value="1"/>
</dbReference>
<dbReference type="NCBIfam" id="TIGR00138">
    <property type="entry name" value="rsmG_gidB"/>
    <property type="match status" value="1"/>
</dbReference>
<gene>
    <name evidence="6" type="primary">rsmG</name>
    <name evidence="7" type="ORF">BLX24_24770</name>
</gene>
<dbReference type="Proteomes" id="UP000181790">
    <property type="component" value="Unassembled WGS sequence"/>
</dbReference>
<dbReference type="RefSeq" id="WP_071505918.1">
    <property type="nucleotide sequence ID" value="NZ_MORL01000023.1"/>
</dbReference>
<dbReference type="OrthoDB" id="9808773at2"/>
<comment type="caution">
    <text evidence="7">The sequence shown here is derived from an EMBL/GenBank/DDBJ whole genome shotgun (WGS) entry which is preliminary data.</text>
</comment>
<keyword evidence="5 6" id="KW-0949">S-adenosyl-L-methionine</keyword>
<dbReference type="Gene3D" id="3.40.50.150">
    <property type="entry name" value="Vaccinia Virus protein VP39"/>
    <property type="match status" value="1"/>
</dbReference>
<dbReference type="InterPro" id="IPR029063">
    <property type="entry name" value="SAM-dependent_MTases_sf"/>
</dbReference>
<dbReference type="InterPro" id="IPR003682">
    <property type="entry name" value="rRNA_ssu_MeTfrase_G"/>
</dbReference>
<dbReference type="Pfam" id="PF02527">
    <property type="entry name" value="GidB"/>
    <property type="match status" value="1"/>
</dbReference>
<evidence type="ECO:0000256" key="3">
    <source>
        <dbReference type="ARBA" id="ARBA00022603"/>
    </source>
</evidence>
<dbReference type="AlphaFoldDB" id="A0A1S2VCH7"/>
<dbReference type="PANTHER" id="PTHR31760">
    <property type="entry name" value="S-ADENOSYL-L-METHIONINE-DEPENDENT METHYLTRANSFERASES SUPERFAMILY PROTEIN"/>
    <property type="match status" value="1"/>
</dbReference>
<protein>
    <recommendedName>
        <fullName evidence="6">Ribosomal RNA small subunit methyltransferase G</fullName>
        <ecNumber evidence="6">2.1.1.-</ecNumber>
    </recommendedName>
    <alternativeName>
        <fullName evidence="6">16S rRNA 7-methylguanosine methyltransferase</fullName>
        <shortName evidence="6">16S rRNA m7G methyltransferase</shortName>
    </alternativeName>
</protein>
<comment type="function">
    <text evidence="6">Specifically methylates the N7 position of a guanine in 16S rRNA.</text>
</comment>
<accession>A0A1S2VCH7</accession>
<dbReference type="EMBL" id="MORL01000023">
    <property type="protein sequence ID" value="OIN56392.1"/>
    <property type="molecule type" value="Genomic_DNA"/>
</dbReference>
<organism evidence="7 8">
    <name type="scientific">Arsenicibacter rosenii</name>
    <dbReference type="NCBI Taxonomy" id="1750698"/>
    <lineage>
        <taxon>Bacteria</taxon>
        <taxon>Pseudomonadati</taxon>
        <taxon>Bacteroidota</taxon>
        <taxon>Cytophagia</taxon>
        <taxon>Cytophagales</taxon>
        <taxon>Spirosomataceae</taxon>
        <taxon>Arsenicibacter</taxon>
    </lineage>
</organism>
<feature type="binding site" evidence="6">
    <location>
        <position position="137"/>
    </location>
    <ligand>
        <name>S-adenosyl-L-methionine</name>
        <dbReference type="ChEBI" id="CHEBI:59789"/>
    </ligand>
</feature>
<feature type="binding site" evidence="6">
    <location>
        <position position="73"/>
    </location>
    <ligand>
        <name>S-adenosyl-L-methionine</name>
        <dbReference type="ChEBI" id="CHEBI:59789"/>
    </ligand>
</feature>
<dbReference type="HAMAP" id="MF_00074">
    <property type="entry name" value="16SrRNA_methyltr_G"/>
    <property type="match status" value="1"/>
</dbReference>
<sequence length="208" mass="23761">MGVELIEKYFPKLTARQREQFAALDELYRHWNAQINVISRQDIDSLYEKHILHSLAIGKVVQFVPGTEILDVGTGGGFPGIPLAILFPLSDFHLVDSIGKKIKVVTEVAQALGLTNIRAEQQRVEQLNTTYDFVVSRAVTRLKPFMGWVRYKIHKKGNNEIPNGVLYLKGGDLAEELAEVSDKYKMFDLTEYFEEPFFDTKKIIYLPK</sequence>
<comment type="similarity">
    <text evidence="6">Belongs to the methyltransferase superfamily. RNA methyltransferase RsmG family.</text>
</comment>